<dbReference type="Proteomes" id="UP000256964">
    <property type="component" value="Unassembled WGS sequence"/>
</dbReference>
<evidence type="ECO:0000313" key="1">
    <source>
        <dbReference type="EMBL" id="RDX50450.1"/>
    </source>
</evidence>
<reference evidence="1 2" key="1">
    <citation type="journal article" date="2018" name="Biotechnol. Biofuels">
        <title>Integrative visual omics of the white-rot fungus Polyporus brumalis exposes the biotechnological potential of its oxidative enzymes for delignifying raw plant biomass.</title>
        <authorList>
            <person name="Miyauchi S."/>
            <person name="Rancon A."/>
            <person name="Drula E."/>
            <person name="Hage H."/>
            <person name="Chaduli D."/>
            <person name="Favel A."/>
            <person name="Grisel S."/>
            <person name="Henrissat B."/>
            <person name="Herpoel-Gimbert I."/>
            <person name="Ruiz-Duenas F.J."/>
            <person name="Chevret D."/>
            <person name="Hainaut M."/>
            <person name="Lin J."/>
            <person name="Wang M."/>
            <person name="Pangilinan J."/>
            <person name="Lipzen A."/>
            <person name="Lesage-Meessen L."/>
            <person name="Navarro D."/>
            <person name="Riley R."/>
            <person name="Grigoriev I.V."/>
            <person name="Zhou S."/>
            <person name="Raouche S."/>
            <person name="Rosso M.N."/>
        </authorList>
    </citation>
    <scope>NUCLEOTIDE SEQUENCE [LARGE SCALE GENOMIC DNA]</scope>
    <source>
        <strain evidence="1 2">BRFM 1820</strain>
    </source>
</reference>
<dbReference type="AlphaFoldDB" id="A0A371DD71"/>
<organism evidence="1 2">
    <name type="scientific">Lentinus brumalis</name>
    <dbReference type="NCBI Taxonomy" id="2498619"/>
    <lineage>
        <taxon>Eukaryota</taxon>
        <taxon>Fungi</taxon>
        <taxon>Dikarya</taxon>
        <taxon>Basidiomycota</taxon>
        <taxon>Agaricomycotina</taxon>
        <taxon>Agaricomycetes</taxon>
        <taxon>Polyporales</taxon>
        <taxon>Polyporaceae</taxon>
        <taxon>Lentinus</taxon>
    </lineage>
</organism>
<dbReference type="EMBL" id="KZ857399">
    <property type="protein sequence ID" value="RDX50450.1"/>
    <property type="molecule type" value="Genomic_DNA"/>
</dbReference>
<proteinExistence type="predicted"/>
<name>A0A371DD71_9APHY</name>
<accession>A0A371DD71</accession>
<protein>
    <submittedName>
        <fullName evidence="1">Uncharacterized protein</fullName>
    </submittedName>
</protein>
<sequence length="194" mass="21178">MNTTPKEPNASQRTSVQLGRELLTPAQKRTLFQAPHHHLQDQCLDKDAALSRASDAAATPSHQRWTRRIITSNRDATAATVTHLYLQAPPPGELGCTDIACTLPLFFRADDSLALRHPRTEDVHSPCITGALPLGGESGAAASQRCPLQKLAQHGRVGGTGGRRRLHRTRRTEQLQASELTWTEVVTGKKVGCR</sequence>
<evidence type="ECO:0000313" key="2">
    <source>
        <dbReference type="Proteomes" id="UP000256964"/>
    </source>
</evidence>
<gene>
    <name evidence="1" type="ORF">OH76DRAFT_1402485</name>
</gene>
<keyword evidence="2" id="KW-1185">Reference proteome</keyword>